<proteinExistence type="predicted"/>
<name>A0ABY0IPZ4_9RHOO</name>
<dbReference type="InterPro" id="IPR011577">
    <property type="entry name" value="Cyt_b561_bac/Ni-Hgenase"/>
</dbReference>
<reference evidence="8 9" key="1">
    <citation type="submission" date="2019-02" db="EMBL/GenBank/DDBJ databases">
        <title>Genomic Encyclopedia of Type Strains, Phase IV (KMG-IV): sequencing the most valuable type-strain genomes for metagenomic binning, comparative biology and taxonomic classification.</title>
        <authorList>
            <person name="Goeker M."/>
        </authorList>
    </citation>
    <scope>NUCLEOTIDE SEQUENCE [LARGE SCALE GENOMIC DNA]</scope>
    <source>
        <strain evidence="8 9">DSM 21223</strain>
    </source>
</reference>
<dbReference type="Pfam" id="PF01292">
    <property type="entry name" value="Ni_hydr_CYTB"/>
    <property type="match status" value="1"/>
</dbReference>
<comment type="caution">
    <text evidence="8">The sequence shown here is derived from an EMBL/GenBank/DDBJ whole genome shotgun (WGS) entry which is preliminary data.</text>
</comment>
<feature type="transmembrane region" description="Helical" evidence="6">
    <location>
        <begin position="200"/>
        <end position="218"/>
    </location>
</feature>
<gene>
    <name evidence="8" type="ORF">EV678_0442</name>
</gene>
<evidence type="ECO:0000256" key="4">
    <source>
        <dbReference type="ARBA" id="ARBA00022989"/>
    </source>
</evidence>
<evidence type="ECO:0000313" key="9">
    <source>
        <dbReference type="Proteomes" id="UP000292136"/>
    </source>
</evidence>
<dbReference type="SUPFAM" id="SSF81342">
    <property type="entry name" value="Transmembrane di-heme cytochromes"/>
    <property type="match status" value="1"/>
</dbReference>
<dbReference type="Proteomes" id="UP000292136">
    <property type="component" value="Unassembled WGS sequence"/>
</dbReference>
<keyword evidence="3 6" id="KW-0812">Transmembrane</keyword>
<dbReference type="PANTHER" id="PTHR30485:SF2">
    <property type="entry name" value="BLL0597 PROTEIN"/>
    <property type="match status" value="1"/>
</dbReference>
<evidence type="ECO:0000256" key="3">
    <source>
        <dbReference type="ARBA" id="ARBA00022692"/>
    </source>
</evidence>
<keyword evidence="2" id="KW-1003">Cell membrane</keyword>
<evidence type="ECO:0000256" key="5">
    <source>
        <dbReference type="ARBA" id="ARBA00023136"/>
    </source>
</evidence>
<keyword evidence="9" id="KW-1185">Reference proteome</keyword>
<feature type="domain" description="Cytochrome b561 bacterial/Ni-hydrogenase" evidence="7">
    <location>
        <begin position="24"/>
        <end position="185"/>
    </location>
</feature>
<accession>A0ABY0IPZ4</accession>
<feature type="transmembrane region" description="Helical" evidence="6">
    <location>
        <begin position="114"/>
        <end position="135"/>
    </location>
</feature>
<keyword evidence="5 6" id="KW-0472">Membrane</keyword>
<evidence type="ECO:0000256" key="2">
    <source>
        <dbReference type="ARBA" id="ARBA00022475"/>
    </source>
</evidence>
<dbReference type="RefSeq" id="WP_130458352.1">
    <property type="nucleotide sequence ID" value="NZ_SHKM01000001.1"/>
</dbReference>
<feature type="transmembrane region" description="Helical" evidence="6">
    <location>
        <begin position="53"/>
        <end position="73"/>
    </location>
</feature>
<dbReference type="PANTHER" id="PTHR30485">
    <property type="entry name" value="NI/FE-HYDROGENASE 1 B-TYPE CYTOCHROME SUBUNIT"/>
    <property type="match status" value="1"/>
</dbReference>
<dbReference type="InterPro" id="IPR051542">
    <property type="entry name" value="Hydrogenase_cytochrome"/>
</dbReference>
<evidence type="ECO:0000256" key="6">
    <source>
        <dbReference type="SAM" id="Phobius"/>
    </source>
</evidence>
<evidence type="ECO:0000259" key="7">
    <source>
        <dbReference type="Pfam" id="PF01292"/>
    </source>
</evidence>
<sequence>MTTHDQQRITAANASDSSPRKILVWDMPVRLFHWSLALAFTTAFITSESERWQLIHIASGYVVAALIVFRLLWGLVGSRYARFSQFVRGQAAIREYLLGMLSLRPPHYTGHNPAGALAVLALLGLGLLTAATGWMTFNEVAGDWLEDIHEGVASAMLGLVFVHVAAVLWSSLVHRENLVAAMWHGYKQGRPEDGIARRHLPVAVGLLALIGGAIALALV</sequence>
<organism evidence="8 9">
    <name type="scientific">Azospira oryzae</name>
    <dbReference type="NCBI Taxonomy" id="146939"/>
    <lineage>
        <taxon>Bacteria</taxon>
        <taxon>Pseudomonadati</taxon>
        <taxon>Pseudomonadota</taxon>
        <taxon>Betaproteobacteria</taxon>
        <taxon>Rhodocyclales</taxon>
        <taxon>Rhodocyclaceae</taxon>
        <taxon>Azospira</taxon>
    </lineage>
</organism>
<evidence type="ECO:0000256" key="1">
    <source>
        <dbReference type="ARBA" id="ARBA00004651"/>
    </source>
</evidence>
<evidence type="ECO:0000313" key="8">
    <source>
        <dbReference type="EMBL" id="RZT89649.1"/>
    </source>
</evidence>
<dbReference type="InterPro" id="IPR016174">
    <property type="entry name" value="Di-haem_cyt_TM"/>
</dbReference>
<dbReference type="Gene3D" id="1.20.950.20">
    <property type="entry name" value="Transmembrane di-heme cytochromes, Chain C"/>
    <property type="match status" value="1"/>
</dbReference>
<protein>
    <submittedName>
        <fullName evidence="8">Cytochrome b</fullName>
    </submittedName>
</protein>
<dbReference type="EMBL" id="SHKM01000001">
    <property type="protein sequence ID" value="RZT89649.1"/>
    <property type="molecule type" value="Genomic_DNA"/>
</dbReference>
<feature type="transmembrane region" description="Helical" evidence="6">
    <location>
        <begin position="155"/>
        <end position="173"/>
    </location>
</feature>
<comment type="subcellular location">
    <subcellularLocation>
        <location evidence="1">Cell membrane</location>
        <topology evidence="1">Multi-pass membrane protein</topology>
    </subcellularLocation>
</comment>
<feature type="transmembrane region" description="Helical" evidence="6">
    <location>
        <begin position="29"/>
        <end position="47"/>
    </location>
</feature>
<keyword evidence="4 6" id="KW-1133">Transmembrane helix</keyword>